<evidence type="ECO:0000313" key="2">
    <source>
        <dbReference type="EMBL" id="WKA13148.1"/>
    </source>
</evidence>
<evidence type="ECO:0000313" key="3">
    <source>
        <dbReference type="Proteomes" id="UP001227230"/>
    </source>
</evidence>
<dbReference type="EMBL" id="CP126666">
    <property type="protein sequence ID" value="WKA13148.1"/>
    <property type="molecule type" value="Genomic_DNA"/>
</dbReference>
<organism evidence="2 3">
    <name type="scientific">Vitis vinifera</name>
    <name type="common">Grape</name>
    <dbReference type="NCBI Taxonomy" id="29760"/>
    <lineage>
        <taxon>Eukaryota</taxon>
        <taxon>Viridiplantae</taxon>
        <taxon>Streptophyta</taxon>
        <taxon>Embryophyta</taxon>
        <taxon>Tracheophyta</taxon>
        <taxon>Spermatophyta</taxon>
        <taxon>Magnoliopsida</taxon>
        <taxon>eudicotyledons</taxon>
        <taxon>Gunneridae</taxon>
        <taxon>Pentapetalae</taxon>
        <taxon>rosids</taxon>
        <taxon>Vitales</taxon>
        <taxon>Vitaceae</taxon>
        <taxon>Viteae</taxon>
        <taxon>Vitis</taxon>
    </lineage>
</organism>
<accession>A0ABY9DZH0</accession>
<proteinExistence type="predicted"/>
<name>A0ABY9DZH0_VITVI</name>
<protein>
    <recommendedName>
        <fullName evidence="1">Reverse transcriptase Ty1/copia-type domain-containing protein</fullName>
    </recommendedName>
</protein>
<reference evidence="2 3" key="1">
    <citation type="journal article" date="2023" name="Hortic Res">
        <title>The complete reference genome for grapevine (Vitis vinifera L.) genetics and breeding.</title>
        <authorList>
            <person name="Shi X."/>
            <person name="Cao S."/>
            <person name="Wang X."/>
            <person name="Huang S."/>
            <person name="Wang Y."/>
            <person name="Liu Z."/>
            <person name="Liu W."/>
            <person name="Leng X."/>
            <person name="Peng Y."/>
            <person name="Wang N."/>
            <person name="Wang Y."/>
            <person name="Ma Z."/>
            <person name="Xu X."/>
            <person name="Zhang F."/>
            <person name="Xue H."/>
            <person name="Zhong H."/>
            <person name="Wang Y."/>
            <person name="Zhang K."/>
            <person name="Velt A."/>
            <person name="Avia K."/>
            <person name="Holtgrawe D."/>
            <person name="Grimplet J."/>
            <person name="Matus J.T."/>
            <person name="Ware D."/>
            <person name="Wu X."/>
            <person name="Wang H."/>
            <person name="Liu C."/>
            <person name="Fang Y."/>
            <person name="Rustenholz C."/>
            <person name="Cheng Z."/>
            <person name="Xiao H."/>
            <person name="Zhou Y."/>
        </authorList>
    </citation>
    <scope>NUCLEOTIDE SEQUENCE [LARGE SCALE GENOMIC DNA]</scope>
    <source>
        <strain evidence="3">cv. Pinot noir / PN40024</strain>
        <tissue evidence="2">Leaf</tissue>
    </source>
</reference>
<dbReference type="Proteomes" id="UP001227230">
    <property type="component" value="Chromosome 19"/>
</dbReference>
<keyword evidence="3" id="KW-1185">Reference proteome</keyword>
<sequence>MFTNSSHGIFKPKTLLTMSISSTSLSEPCSISEAFSVLEWHAAMEQEFQDFYSNHTWSLVPPPLNHQVMGCKRVFKVKTNFDGFVNKYKARLVVKGFYQVLHFDFHDTYSPVIKPTTIRAVLALAISNNWTIKQLDFNNTFLNGILKENVYMSQPPGFIDTTHPH</sequence>
<dbReference type="Pfam" id="PF07727">
    <property type="entry name" value="RVT_2"/>
    <property type="match status" value="1"/>
</dbReference>
<gene>
    <name evidence="2" type="ORF">VitviT2T_030478</name>
</gene>
<evidence type="ECO:0000259" key="1">
    <source>
        <dbReference type="Pfam" id="PF07727"/>
    </source>
</evidence>
<dbReference type="InterPro" id="IPR013103">
    <property type="entry name" value="RVT_2"/>
</dbReference>
<feature type="domain" description="Reverse transcriptase Ty1/copia-type" evidence="1">
    <location>
        <begin position="54"/>
        <end position="161"/>
    </location>
</feature>